<dbReference type="Pfam" id="PF13847">
    <property type="entry name" value="Methyltransf_31"/>
    <property type="match status" value="1"/>
</dbReference>
<dbReference type="PANTHER" id="PTHR43861">
    <property type="entry name" value="TRANS-ACONITATE 2-METHYLTRANSFERASE-RELATED"/>
    <property type="match status" value="1"/>
</dbReference>
<dbReference type="Proteomes" id="UP000000872">
    <property type="component" value="Segment"/>
</dbReference>
<organism evidence="2 3">
    <name type="scientific">Amsacta moorei entomopoxvirus</name>
    <name type="common">AmEPV</name>
    <dbReference type="NCBI Taxonomy" id="28321"/>
    <lineage>
        <taxon>Viruses</taxon>
        <taxon>Varidnaviria</taxon>
        <taxon>Bamfordvirae</taxon>
        <taxon>Nucleocytoviricota</taxon>
        <taxon>Pokkesviricetes</taxon>
        <taxon>Chitovirales</taxon>
        <taxon>Poxviridae</taxon>
        <taxon>Entomopoxvirinae</taxon>
        <taxon>Betaentomopoxvirus</taxon>
    </lineage>
</organism>
<name>Q9EN42_AMEPV</name>
<sequence>MANPNIIIFSLCIIHTYCWDTNYVNISNFQYDSSISFISKININKNDSIIDIGCGHGKITHYLSNITDNTVLGIDKSYDLINYAKNNYIKNNLKFKTLDITTDNITNIINKKYDIILSFFCIPWIKNKNIVFSNIAKISNHNAHIYIMGALMEKTHVMLINELIKKPYWKQYYINFESPFDYLNDINYEYYANNSGIFTIIKNISNIYYTFNNRKELHDFNLAILPHLKVLNKEDKTKFVDELLDDYFKYIGREEYNIKFNVIKFIGYIP</sequence>
<dbReference type="RefSeq" id="NP_064786.1">
    <property type="nucleotide sequence ID" value="NC_002520.1"/>
</dbReference>
<dbReference type="CDD" id="cd02440">
    <property type="entry name" value="AdoMet_MTases"/>
    <property type="match status" value="1"/>
</dbReference>
<evidence type="ECO:0000313" key="3">
    <source>
        <dbReference type="Proteomes" id="UP000000872"/>
    </source>
</evidence>
<dbReference type="GeneID" id="1494594"/>
<organismHost>
    <name type="scientific">Amsacta</name>
    <dbReference type="NCBI Taxonomy" id="340055"/>
</organismHost>
<keyword evidence="3" id="KW-1185">Reference proteome</keyword>
<dbReference type="Gene3D" id="1.10.150.290">
    <property type="entry name" value="S-adenosyl-L-methionine-dependent methyltransferases"/>
    <property type="match status" value="1"/>
</dbReference>
<dbReference type="SUPFAM" id="SSF53335">
    <property type="entry name" value="S-adenosyl-L-methionine-dependent methyltransferases"/>
    <property type="match status" value="1"/>
</dbReference>
<dbReference type="EMBL" id="AF250284">
    <property type="protein sequence ID" value="AAG02710.1"/>
    <property type="molecule type" value="Genomic_DNA"/>
</dbReference>
<protein>
    <submittedName>
        <fullName evidence="2">AMV004</fullName>
    </submittedName>
</protein>
<dbReference type="PANTHER" id="PTHR43861:SF1">
    <property type="entry name" value="TRANS-ACONITATE 2-METHYLTRANSFERASE"/>
    <property type="match status" value="1"/>
</dbReference>
<evidence type="ECO:0000313" key="2">
    <source>
        <dbReference type="EMBL" id="AAG02710.1"/>
    </source>
</evidence>
<dbReference type="InterPro" id="IPR025714">
    <property type="entry name" value="Methyltranfer_dom"/>
</dbReference>
<dbReference type="Gene3D" id="3.40.50.150">
    <property type="entry name" value="Vaccinia Virus protein VP39"/>
    <property type="match status" value="1"/>
</dbReference>
<dbReference type="InterPro" id="IPR023149">
    <property type="entry name" value="Trans_acon_MeTrfase_C"/>
</dbReference>
<dbReference type="GO" id="GO:0030798">
    <property type="term" value="F:trans-aconitate 2-methyltransferase activity"/>
    <property type="evidence" value="ECO:0007669"/>
    <property type="project" value="InterPro"/>
</dbReference>
<dbReference type="OrthoDB" id="15302at10239"/>
<reference evidence="2 3" key="1">
    <citation type="journal article" date="2000" name="Virology">
        <title>Complete genomic sequence of the Amsacta moorei entomopoxvirus: analysis and comparison with other poxviruses.</title>
        <authorList>
            <person name="Bawden A.L."/>
            <person name="Glassberg K.J."/>
            <person name="Diggans J."/>
            <person name="Shaw R."/>
            <person name="Farmerie W."/>
            <person name="Moyer R.W."/>
        </authorList>
    </citation>
    <scope>NUCLEOTIDE SEQUENCE [LARGE SCALE GENOMIC DNA]</scope>
</reference>
<dbReference type="KEGG" id="vg:1494594"/>
<dbReference type="InterPro" id="IPR029063">
    <property type="entry name" value="SAM-dependent_MTases_sf"/>
</dbReference>
<feature type="domain" description="Methyltransferase" evidence="1">
    <location>
        <begin position="44"/>
        <end position="147"/>
    </location>
</feature>
<gene>
    <name evidence="2" type="primary">AMV004</name>
</gene>
<accession>Q9EN42</accession>
<evidence type="ECO:0000259" key="1">
    <source>
        <dbReference type="Pfam" id="PF13847"/>
    </source>
</evidence>
<proteinExistence type="predicted"/>